<dbReference type="AlphaFoldDB" id="A0A926DCU1"/>
<feature type="compositionally biased region" description="Polar residues" evidence="1">
    <location>
        <begin position="128"/>
        <end position="143"/>
    </location>
</feature>
<accession>A0A926DCU1</accession>
<evidence type="ECO:0000259" key="2">
    <source>
        <dbReference type="SMART" id="SM00278"/>
    </source>
</evidence>
<feature type="domain" description="Helix-hairpin-helix DNA-binding motif class 1" evidence="2">
    <location>
        <begin position="156"/>
        <end position="175"/>
    </location>
</feature>
<keyword evidence="4" id="KW-1185">Reference proteome</keyword>
<feature type="region of interest" description="Disordered" evidence="1">
    <location>
        <begin position="124"/>
        <end position="148"/>
    </location>
</feature>
<dbReference type="InterPro" id="IPR051675">
    <property type="entry name" value="Endo/Exo/Phosphatase_dom_1"/>
</dbReference>
<proteinExistence type="predicted"/>
<dbReference type="RefSeq" id="WP_249299481.1">
    <property type="nucleotide sequence ID" value="NZ_JACRSP010000001.1"/>
</dbReference>
<feature type="domain" description="Helix-hairpin-helix DNA-binding motif class 1" evidence="2">
    <location>
        <begin position="238"/>
        <end position="257"/>
    </location>
</feature>
<dbReference type="Pfam" id="PF12836">
    <property type="entry name" value="HHH_3"/>
    <property type="match status" value="3"/>
</dbReference>
<evidence type="ECO:0000313" key="3">
    <source>
        <dbReference type="EMBL" id="MBC8535753.1"/>
    </source>
</evidence>
<comment type="caution">
    <text evidence="3">The sequence shown here is derived from an EMBL/GenBank/DDBJ whole genome shotgun (WGS) entry which is preliminary data.</text>
</comment>
<evidence type="ECO:0000256" key="1">
    <source>
        <dbReference type="SAM" id="MobiDB-lite"/>
    </source>
</evidence>
<dbReference type="InterPro" id="IPR003583">
    <property type="entry name" value="Hlx-hairpin-Hlx_DNA-bd_motif"/>
</dbReference>
<dbReference type="SMART" id="SM00278">
    <property type="entry name" value="HhH1"/>
    <property type="match status" value="6"/>
</dbReference>
<gene>
    <name evidence="3" type="ORF">H8695_03485</name>
</gene>
<dbReference type="GO" id="GO:0006281">
    <property type="term" value="P:DNA repair"/>
    <property type="evidence" value="ECO:0007669"/>
    <property type="project" value="InterPro"/>
</dbReference>
<dbReference type="PANTHER" id="PTHR21180">
    <property type="entry name" value="ENDONUCLEASE/EXONUCLEASE/PHOSPHATASE FAMILY DOMAIN-CONTAINING PROTEIN 1"/>
    <property type="match status" value="1"/>
</dbReference>
<reference evidence="3" key="1">
    <citation type="submission" date="2020-08" db="EMBL/GenBank/DDBJ databases">
        <title>Genome public.</title>
        <authorList>
            <person name="Liu C."/>
            <person name="Sun Q."/>
        </authorList>
    </citation>
    <scope>NUCLEOTIDE SEQUENCE</scope>
    <source>
        <strain evidence="3">BX7</strain>
    </source>
</reference>
<feature type="domain" description="Helix-hairpin-helix DNA-binding motif class 1" evidence="2">
    <location>
        <begin position="185"/>
        <end position="204"/>
    </location>
</feature>
<dbReference type="GO" id="GO:0015627">
    <property type="term" value="C:type II protein secretion system complex"/>
    <property type="evidence" value="ECO:0007669"/>
    <property type="project" value="TreeGrafter"/>
</dbReference>
<dbReference type="GO" id="GO:0015628">
    <property type="term" value="P:protein secretion by the type II secretion system"/>
    <property type="evidence" value="ECO:0007669"/>
    <property type="project" value="TreeGrafter"/>
</dbReference>
<dbReference type="NCBIfam" id="TIGR00426">
    <property type="entry name" value="competence protein ComEA helix-hairpin-helix repeat region"/>
    <property type="match status" value="1"/>
</dbReference>
<dbReference type="InterPro" id="IPR010994">
    <property type="entry name" value="RuvA_2-like"/>
</dbReference>
<feature type="domain" description="Helix-hairpin-helix DNA-binding motif class 1" evidence="2">
    <location>
        <begin position="267"/>
        <end position="286"/>
    </location>
</feature>
<dbReference type="InterPro" id="IPR004509">
    <property type="entry name" value="Competence_ComEA_HhH"/>
</dbReference>
<feature type="domain" description="Helix-hairpin-helix DNA-binding motif class 1" evidence="2">
    <location>
        <begin position="97"/>
        <end position="116"/>
    </location>
</feature>
<dbReference type="Gene3D" id="1.10.150.320">
    <property type="entry name" value="Photosystem II 12 kDa extrinsic protein"/>
    <property type="match status" value="3"/>
</dbReference>
<sequence length="290" mass="31357">MKKFTVFVVLVTLLFAAAILFVNELPNPAPTAAVGATQSLTEEAGTVLIDTNAEPKDGRIDLNTATKEELMTLPGVGETTALRIIEYREATPFTSVDDLLQVKGIGEKTLEKFRSLIKVQLPHEDAPAQSTATEASVQPTGQQGPVKLDPNTASKSQLMLLPGVGETIAQRIVESREGQSFRYADDLMRVKGIGEKTMEKLRPWILLDDRPVDADRTAPTQSVGQTAGVVNVNTATVEQLMSVPGIGEVLASRIVEYRAAAPFTDLSQLVKVRGIGEKTLEKMRPYLSVS</sequence>
<organism evidence="3 4">
    <name type="scientific">Feifania hominis</name>
    <dbReference type="NCBI Taxonomy" id="2763660"/>
    <lineage>
        <taxon>Bacteria</taxon>
        <taxon>Bacillati</taxon>
        <taxon>Bacillota</taxon>
        <taxon>Clostridia</taxon>
        <taxon>Eubacteriales</taxon>
        <taxon>Feifaniaceae</taxon>
        <taxon>Feifania</taxon>
    </lineage>
</organism>
<dbReference type="EMBL" id="JACRSP010000001">
    <property type="protein sequence ID" value="MBC8535753.1"/>
    <property type="molecule type" value="Genomic_DNA"/>
</dbReference>
<feature type="domain" description="Helix-hairpin-helix DNA-binding motif class 1" evidence="2">
    <location>
        <begin position="68"/>
        <end position="87"/>
    </location>
</feature>
<dbReference type="PANTHER" id="PTHR21180:SF32">
    <property type="entry name" value="ENDONUCLEASE_EXONUCLEASE_PHOSPHATASE FAMILY DOMAIN-CONTAINING PROTEIN 1"/>
    <property type="match status" value="1"/>
</dbReference>
<dbReference type="SUPFAM" id="SSF47781">
    <property type="entry name" value="RuvA domain 2-like"/>
    <property type="match status" value="3"/>
</dbReference>
<dbReference type="GO" id="GO:0003677">
    <property type="term" value="F:DNA binding"/>
    <property type="evidence" value="ECO:0007669"/>
    <property type="project" value="InterPro"/>
</dbReference>
<protein>
    <submittedName>
        <fullName evidence="3">Helix-hairpin-helix domain-containing protein</fullName>
    </submittedName>
</protein>
<name>A0A926DCU1_9FIRM</name>
<evidence type="ECO:0000313" key="4">
    <source>
        <dbReference type="Proteomes" id="UP000620366"/>
    </source>
</evidence>
<dbReference type="Proteomes" id="UP000620366">
    <property type="component" value="Unassembled WGS sequence"/>
</dbReference>